<dbReference type="PROSITE" id="PS50949">
    <property type="entry name" value="HTH_GNTR"/>
    <property type="match status" value="1"/>
</dbReference>
<dbReference type="SMART" id="SM00345">
    <property type="entry name" value="HTH_GNTR"/>
    <property type="match status" value="1"/>
</dbReference>
<evidence type="ECO:0000259" key="4">
    <source>
        <dbReference type="PROSITE" id="PS50949"/>
    </source>
</evidence>
<dbReference type="InterPro" id="IPR036390">
    <property type="entry name" value="WH_DNA-bd_sf"/>
</dbReference>
<protein>
    <recommendedName>
        <fullName evidence="4">HTH gntR-type domain-containing protein</fullName>
    </recommendedName>
</protein>
<dbReference type="PANTHER" id="PTHR43537:SF24">
    <property type="entry name" value="GLUCONATE OPERON TRANSCRIPTIONAL REPRESSOR"/>
    <property type="match status" value="1"/>
</dbReference>
<dbReference type="PRINTS" id="PR00035">
    <property type="entry name" value="HTHGNTR"/>
</dbReference>
<gene>
    <name evidence="5" type="ORF">METZ01_LOCUS143924</name>
</gene>
<organism evidence="5">
    <name type="scientific">marine metagenome</name>
    <dbReference type="NCBI Taxonomy" id="408172"/>
    <lineage>
        <taxon>unclassified sequences</taxon>
        <taxon>metagenomes</taxon>
        <taxon>ecological metagenomes</taxon>
    </lineage>
</organism>
<dbReference type="InterPro" id="IPR000524">
    <property type="entry name" value="Tscrpt_reg_HTH_GntR"/>
</dbReference>
<feature type="domain" description="HTH gntR-type" evidence="4">
    <location>
        <begin position="1"/>
        <end position="69"/>
    </location>
</feature>
<dbReference type="Pfam" id="PF00392">
    <property type="entry name" value="GntR"/>
    <property type="match status" value="1"/>
</dbReference>
<dbReference type="InterPro" id="IPR036388">
    <property type="entry name" value="WH-like_DNA-bd_sf"/>
</dbReference>
<dbReference type="GO" id="GO:0003677">
    <property type="term" value="F:DNA binding"/>
    <property type="evidence" value="ECO:0007669"/>
    <property type="project" value="UniProtKB-KW"/>
</dbReference>
<dbReference type="PANTHER" id="PTHR43537">
    <property type="entry name" value="TRANSCRIPTIONAL REGULATOR, GNTR FAMILY"/>
    <property type="match status" value="1"/>
</dbReference>
<keyword evidence="1" id="KW-0805">Transcription regulation</keyword>
<sequence length="235" mass="25812">MSRTEEVALILQDEILRGQYRPGERLPSERDVATRFETSRGTVREAFKKLDQLGIASVQPGGARVVAVEECTLDVLGPLLDLNRLPDPVLVEEVMELLGLLAGFAARSFLQRASETEIAEAKTVLMALQTARQEEQGQTFRKLLRLFVIGSDRLVLRLITNGLRMQMLPRIEATGLVPALDLQLVSKIAGGMQGALDREDLEDLSEGIQKLVDVFGGSLIQFLSEANSQGDRGLT</sequence>
<dbReference type="GO" id="GO:0003700">
    <property type="term" value="F:DNA-binding transcription factor activity"/>
    <property type="evidence" value="ECO:0007669"/>
    <property type="project" value="InterPro"/>
</dbReference>
<proteinExistence type="predicted"/>
<keyword evidence="2" id="KW-0238">DNA-binding</keyword>
<keyword evidence="3" id="KW-0804">Transcription</keyword>
<dbReference type="AlphaFoldDB" id="A0A381ZP95"/>
<dbReference type="EMBL" id="UINC01022114">
    <property type="protein sequence ID" value="SVA91070.1"/>
    <property type="molecule type" value="Genomic_DNA"/>
</dbReference>
<accession>A0A381ZP95</accession>
<evidence type="ECO:0000256" key="1">
    <source>
        <dbReference type="ARBA" id="ARBA00023015"/>
    </source>
</evidence>
<evidence type="ECO:0000256" key="3">
    <source>
        <dbReference type="ARBA" id="ARBA00023163"/>
    </source>
</evidence>
<dbReference type="SUPFAM" id="SSF46785">
    <property type="entry name" value="Winged helix' DNA-binding domain"/>
    <property type="match status" value="1"/>
</dbReference>
<dbReference type="CDD" id="cd07377">
    <property type="entry name" value="WHTH_GntR"/>
    <property type="match status" value="1"/>
</dbReference>
<dbReference type="Gene3D" id="1.10.10.10">
    <property type="entry name" value="Winged helix-like DNA-binding domain superfamily/Winged helix DNA-binding domain"/>
    <property type="match status" value="1"/>
</dbReference>
<evidence type="ECO:0000313" key="5">
    <source>
        <dbReference type="EMBL" id="SVA91070.1"/>
    </source>
</evidence>
<evidence type="ECO:0000256" key="2">
    <source>
        <dbReference type="ARBA" id="ARBA00023125"/>
    </source>
</evidence>
<reference evidence="5" key="1">
    <citation type="submission" date="2018-05" db="EMBL/GenBank/DDBJ databases">
        <authorList>
            <person name="Lanie J.A."/>
            <person name="Ng W.-L."/>
            <person name="Kazmierczak K.M."/>
            <person name="Andrzejewski T.M."/>
            <person name="Davidsen T.M."/>
            <person name="Wayne K.J."/>
            <person name="Tettelin H."/>
            <person name="Glass J.I."/>
            <person name="Rusch D."/>
            <person name="Podicherti R."/>
            <person name="Tsui H.-C.T."/>
            <person name="Winkler M.E."/>
        </authorList>
    </citation>
    <scope>NUCLEOTIDE SEQUENCE</scope>
</reference>
<name>A0A381ZP95_9ZZZZ</name>